<evidence type="ECO:0000313" key="5">
    <source>
        <dbReference type="EMBL" id="ABC27396.1"/>
    </source>
</evidence>
<dbReference type="AlphaFoldDB" id="Q2SPM8"/>
<evidence type="ECO:0000259" key="4">
    <source>
        <dbReference type="Pfam" id="PF07859"/>
    </source>
</evidence>
<dbReference type="PANTHER" id="PTHR48081">
    <property type="entry name" value="AB HYDROLASE SUPERFAMILY PROTEIN C4A8.06C"/>
    <property type="match status" value="1"/>
</dbReference>
<dbReference type="InterPro" id="IPR033140">
    <property type="entry name" value="Lipase_GDXG_put_SER_AS"/>
</dbReference>
<dbReference type="OrthoDB" id="5729797at2"/>
<dbReference type="Proteomes" id="UP000000238">
    <property type="component" value="Chromosome"/>
</dbReference>
<dbReference type="KEGG" id="hch:HCH_00489"/>
<gene>
    <name evidence="5" type="ordered locus">HCH_00489</name>
</gene>
<dbReference type="SUPFAM" id="SSF53474">
    <property type="entry name" value="alpha/beta-Hydrolases"/>
    <property type="match status" value="1"/>
</dbReference>
<organism evidence="5 6">
    <name type="scientific">Hahella chejuensis (strain KCTC 2396)</name>
    <dbReference type="NCBI Taxonomy" id="349521"/>
    <lineage>
        <taxon>Bacteria</taxon>
        <taxon>Pseudomonadati</taxon>
        <taxon>Pseudomonadota</taxon>
        <taxon>Gammaproteobacteria</taxon>
        <taxon>Oceanospirillales</taxon>
        <taxon>Hahellaceae</taxon>
        <taxon>Hahella</taxon>
    </lineage>
</organism>
<evidence type="ECO:0000313" key="6">
    <source>
        <dbReference type="Proteomes" id="UP000000238"/>
    </source>
</evidence>
<dbReference type="EMBL" id="CP000155">
    <property type="protein sequence ID" value="ABC27396.1"/>
    <property type="molecule type" value="Genomic_DNA"/>
</dbReference>
<dbReference type="PANTHER" id="PTHR48081:SF8">
    <property type="entry name" value="ALPHA_BETA HYDROLASE FOLD-3 DOMAIN-CONTAINING PROTEIN-RELATED"/>
    <property type="match status" value="1"/>
</dbReference>
<feature type="active site" evidence="3">
    <location>
        <position position="142"/>
    </location>
</feature>
<dbReference type="eggNOG" id="COG0657">
    <property type="taxonomic scope" value="Bacteria"/>
</dbReference>
<dbReference type="InterPro" id="IPR002168">
    <property type="entry name" value="Lipase_GDXG_HIS_AS"/>
</dbReference>
<dbReference type="PROSITE" id="PS01174">
    <property type="entry name" value="LIPASE_GDXG_SER"/>
    <property type="match status" value="1"/>
</dbReference>
<proteinExistence type="inferred from homology"/>
<dbReference type="InterPro" id="IPR029058">
    <property type="entry name" value="AB_hydrolase_fold"/>
</dbReference>
<evidence type="ECO:0000256" key="3">
    <source>
        <dbReference type="PROSITE-ProRule" id="PRU10038"/>
    </source>
</evidence>
<dbReference type="InterPro" id="IPR013094">
    <property type="entry name" value="AB_hydrolase_3"/>
</dbReference>
<dbReference type="RefSeq" id="WP_011394473.1">
    <property type="nucleotide sequence ID" value="NC_007645.1"/>
</dbReference>
<sequence>MTRINILKDMIRLGMNFIPNNLMAYRLCASHTSWFIHAPPGFSSEPCEIDGLQALWLSHHTECESRVVLYLHGGGYVIGSNRTHLELACRISKAAKARTLMLEYRLAPEHPFPAALHDVVAVYKQLLDRGVKPRHIVIAGDSAGGGLTMAALQFIRDMDLPAPAAAVCISPWLDLTCHLSSKSHRLPHDPVISPDRIRFFARHYAGDHDPKLPGISPFFGDLHDLPPMLIQVGGDEILLSECKQFHRRARLQGVPLQLQVWPHMFHVWHFASRLLPQGGRAIHEIGDFIRSHTPLGATEAA</sequence>
<name>Q2SPM8_HAHCH</name>
<keyword evidence="6" id="KW-1185">Reference proteome</keyword>
<dbReference type="InterPro" id="IPR050300">
    <property type="entry name" value="GDXG_lipolytic_enzyme"/>
</dbReference>
<dbReference type="STRING" id="349521.HCH_00489"/>
<feature type="domain" description="Alpha/beta hydrolase fold-3" evidence="4">
    <location>
        <begin position="68"/>
        <end position="269"/>
    </location>
</feature>
<accession>Q2SPM8</accession>
<evidence type="ECO:0000256" key="2">
    <source>
        <dbReference type="ARBA" id="ARBA00022801"/>
    </source>
</evidence>
<keyword evidence="2" id="KW-0378">Hydrolase</keyword>
<dbReference type="Gene3D" id="3.40.50.1820">
    <property type="entry name" value="alpha/beta hydrolase"/>
    <property type="match status" value="1"/>
</dbReference>
<dbReference type="ESTHER" id="hahch-q2spm8">
    <property type="family name" value="Hormone-sensitive_lipase_like"/>
</dbReference>
<dbReference type="PROSITE" id="PS01173">
    <property type="entry name" value="LIPASE_GDXG_HIS"/>
    <property type="match status" value="1"/>
</dbReference>
<comment type="similarity">
    <text evidence="1">Belongs to the 'GDXG' lipolytic enzyme family.</text>
</comment>
<evidence type="ECO:0000256" key="1">
    <source>
        <dbReference type="ARBA" id="ARBA00010515"/>
    </source>
</evidence>
<dbReference type="HOGENOM" id="CLU_012494_13_1_6"/>
<reference evidence="5 6" key="1">
    <citation type="journal article" date="2005" name="Nucleic Acids Res.">
        <title>Genomic blueprint of Hahella chejuensis, a marine microbe producing an algicidal agent.</title>
        <authorList>
            <person name="Jeong H."/>
            <person name="Yim J.H."/>
            <person name="Lee C."/>
            <person name="Choi S.-H."/>
            <person name="Park Y.K."/>
            <person name="Yoon S.H."/>
            <person name="Hur C.-G."/>
            <person name="Kang H.-Y."/>
            <person name="Kim D."/>
            <person name="Lee H.H."/>
            <person name="Park K.H."/>
            <person name="Park S.-H."/>
            <person name="Park H.-S."/>
            <person name="Lee H.K."/>
            <person name="Oh T.K."/>
            <person name="Kim J.F."/>
        </authorList>
    </citation>
    <scope>NUCLEOTIDE SEQUENCE [LARGE SCALE GENOMIC DNA]</scope>
    <source>
        <strain evidence="5 6">KCTC 2396</strain>
    </source>
</reference>
<protein>
    <submittedName>
        <fullName evidence="5">Esterase/lipase</fullName>
    </submittedName>
</protein>
<dbReference type="GO" id="GO:0016787">
    <property type="term" value="F:hydrolase activity"/>
    <property type="evidence" value="ECO:0007669"/>
    <property type="project" value="UniProtKB-KW"/>
</dbReference>
<dbReference type="Pfam" id="PF07859">
    <property type="entry name" value="Abhydrolase_3"/>
    <property type="match status" value="1"/>
</dbReference>